<dbReference type="PROSITE" id="PS51352">
    <property type="entry name" value="THIOREDOXIN_2"/>
    <property type="match status" value="1"/>
</dbReference>
<protein>
    <submittedName>
        <fullName evidence="7">TlpA family protein disulfide reductase</fullName>
    </submittedName>
</protein>
<sequence length="489" mass="54993">MKPSIIAFLTLLAGTASAQNLNLSGTIPGIAGKKLEIKQLDHLKADIKVEADGKFSTSLTLKPGYYDLTNIDQPVFLEPGMTLDIDKGTDHTVFTGKGSAENKAIQQITQLKQKSFPLAYNRFTNEINMVEPSAFFSSVEKFKKTATTVVNKTTGSAYFKKSQTDDIKFEEQKLKMDYLPNYGIDTTMQRQLSIIQFEWIKNQRLGKVDTALTARMKKMQKDMHVKTMSAADSAKCNVLNDLNLNDAFAYQNSASYRALFQQCIINLNNAMWAKDKSVSGKAFNDKINATYITDPIIKKELEFQYVLGQFRMKRDIDKAYQEYSNSDADKNYIAEITRIYRGSKTLEGTTAPDFTYADKNGDKISLSDMKGNYVFIDFWATYCLPCIGQIPAIKDMEKRYAGKNIKFVSVSVDPKEDEAKWKKFIAENNMEGIQLSAIGSDDKFKNYFNVSGIPRFILIDPAGKVVSEDALKPADPELQKQIDALVSKN</sequence>
<evidence type="ECO:0000313" key="7">
    <source>
        <dbReference type="EMBL" id="MBE9660662.1"/>
    </source>
</evidence>
<evidence type="ECO:0000259" key="6">
    <source>
        <dbReference type="PROSITE" id="PS51352"/>
    </source>
</evidence>
<dbReference type="RefSeq" id="WP_194109857.1">
    <property type="nucleotide sequence ID" value="NZ_JADFFL010000001.1"/>
</dbReference>
<dbReference type="GO" id="GO:0017004">
    <property type="term" value="P:cytochrome complex assembly"/>
    <property type="evidence" value="ECO:0007669"/>
    <property type="project" value="UniProtKB-KW"/>
</dbReference>
<feature type="domain" description="Thioredoxin" evidence="6">
    <location>
        <begin position="345"/>
        <end position="487"/>
    </location>
</feature>
<dbReference type="Gene3D" id="3.40.30.10">
    <property type="entry name" value="Glutaredoxin"/>
    <property type="match status" value="1"/>
</dbReference>
<accession>A0A929KTT7</accession>
<keyword evidence="5" id="KW-0732">Signal</keyword>
<dbReference type="EMBL" id="JADFFL010000001">
    <property type="protein sequence ID" value="MBE9660662.1"/>
    <property type="molecule type" value="Genomic_DNA"/>
</dbReference>
<keyword evidence="4" id="KW-0676">Redox-active center</keyword>
<dbReference type="GO" id="GO:0016491">
    <property type="term" value="F:oxidoreductase activity"/>
    <property type="evidence" value="ECO:0007669"/>
    <property type="project" value="InterPro"/>
</dbReference>
<evidence type="ECO:0000256" key="2">
    <source>
        <dbReference type="ARBA" id="ARBA00022748"/>
    </source>
</evidence>
<dbReference type="InterPro" id="IPR013766">
    <property type="entry name" value="Thioredoxin_domain"/>
</dbReference>
<feature type="signal peptide" evidence="5">
    <location>
        <begin position="1"/>
        <end position="18"/>
    </location>
</feature>
<dbReference type="InterPro" id="IPR050553">
    <property type="entry name" value="Thioredoxin_ResA/DsbE_sf"/>
</dbReference>
<keyword evidence="3" id="KW-1015">Disulfide bond</keyword>
<dbReference type="Pfam" id="PF00578">
    <property type="entry name" value="AhpC-TSA"/>
    <property type="match status" value="1"/>
</dbReference>
<evidence type="ECO:0000256" key="4">
    <source>
        <dbReference type="ARBA" id="ARBA00023284"/>
    </source>
</evidence>
<gene>
    <name evidence="7" type="ORF">IRJ16_02100</name>
</gene>
<organism evidence="7 8">
    <name type="scientific">Mucilaginibacter myungsuensis</name>
    <dbReference type="NCBI Taxonomy" id="649104"/>
    <lineage>
        <taxon>Bacteria</taxon>
        <taxon>Pseudomonadati</taxon>
        <taxon>Bacteroidota</taxon>
        <taxon>Sphingobacteriia</taxon>
        <taxon>Sphingobacteriales</taxon>
        <taxon>Sphingobacteriaceae</taxon>
        <taxon>Mucilaginibacter</taxon>
    </lineage>
</organism>
<proteinExistence type="predicted"/>
<dbReference type="GO" id="GO:0030313">
    <property type="term" value="C:cell envelope"/>
    <property type="evidence" value="ECO:0007669"/>
    <property type="project" value="UniProtKB-SubCell"/>
</dbReference>
<comment type="caution">
    <text evidence="7">The sequence shown here is derived from an EMBL/GenBank/DDBJ whole genome shotgun (WGS) entry which is preliminary data.</text>
</comment>
<dbReference type="SUPFAM" id="SSF52833">
    <property type="entry name" value="Thioredoxin-like"/>
    <property type="match status" value="1"/>
</dbReference>
<feature type="chain" id="PRO_5037252284" evidence="5">
    <location>
        <begin position="19"/>
        <end position="489"/>
    </location>
</feature>
<dbReference type="Proteomes" id="UP000622475">
    <property type="component" value="Unassembled WGS sequence"/>
</dbReference>
<dbReference type="InterPro" id="IPR036249">
    <property type="entry name" value="Thioredoxin-like_sf"/>
</dbReference>
<dbReference type="PANTHER" id="PTHR42852">
    <property type="entry name" value="THIOL:DISULFIDE INTERCHANGE PROTEIN DSBE"/>
    <property type="match status" value="1"/>
</dbReference>
<evidence type="ECO:0000313" key="8">
    <source>
        <dbReference type="Proteomes" id="UP000622475"/>
    </source>
</evidence>
<dbReference type="AlphaFoldDB" id="A0A929KTT7"/>
<dbReference type="PANTHER" id="PTHR42852:SF6">
    <property type="entry name" value="THIOL:DISULFIDE INTERCHANGE PROTEIN DSBE"/>
    <property type="match status" value="1"/>
</dbReference>
<evidence type="ECO:0000256" key="5">
    <source>
        <dbReference type="SAM" id="SignalP"/>
    </source>
</evidence>
<dbReference type="CDD" id="cd02966">
    <property type="entry name" value="TlpA_like_family"/>
    <property type="match status" value="1"/>
</dbReference>
<evidence type="ECO:0000256" key="3">
    <source>
        <dbReference type="ARBA" id="ARBA00023157"/>
    </source>
</evidence>
<dbReference type="InterPro" id="IPR000866">
    <property type="entry name" value="AhpC/TSA"/>
</dbReference>
<dbReference type="GO" id="GO:0016209">
    <property type="term" value="F:antioxidant activity"/>
    <property type="evidence" value="ECO:0007669"/>
    <property type="project" value="InterPro"/>
</dbReference>
<evidence type="ECO:0000256" key="1">
    <source>
        <dbReference type="ARBA" id="ARBA00004196"/>
    </source>
</evidence>
<keyword evidence="2" id="KW-0201">Cytochrome c-type biogenesis</keyword>
<comment type="subcellular location">
    <subcellularLocation>
        <location evidence="1">Cell envelope</location>
    </subcellularLocation>
</comment>
<keyword evidence="8" id="KW-1185">Reference proteome</keyword>
<name>A0A929KTT7_9SPHI</name>
<reference evidence="7" key="1">
    <citation type="submission" date="2020-10" db="EMBL/GenBank/DDBJ databases">
        <title>Mucilaginibacter mali sp. nov., isolated from rhizosphere soil of apple orchard.</title>
        <authorList>
            <person name="Lee J.-S."/>
            <person name="Kim H.S."/>
            <person name="Kim J.-S."/>
        </authorList>
    </citation>
    <scope>NUCLEOTIDE SEQUENCE</scope>
    <source>
        <strain evidence="7">KCTC 22746</strain>
    </source>
</reference>